<organism evidence="1 2">
    <name type="scientific">Geopseudomonas guangdongensis</name>
    <dbReference type="NCBI Taxonomy" id="1245526"/>
    <lineage>
        <taxon>Bacteria</taxon>
        <taxon>Pseudomonadati</taxon>
        <taxon>Pseudomonadota</taxon>
        <taxon>Gammaproteobacteria</taxon>
        <taxon>Pseudomonadales</taxon>
        <taxon>Pseudomonadaceae</taxon>
        <taxon>Geopseudomonas</taxon>
    </lineage>
</organism>
<evidence type="ECO:0000313" key="1">
    <source>
        <dbReference type="EMBL" id="SDU41237.1"/>
    </source>
</evidence>
<dbReference type="STRING" id="1245526.SAMN05216580_2855"/>
<dbReference type="EMBL" id="LT629780">
    <property type="protein sequence ID" value="SDU41237.1"/>
    <property type="molecule type" value="Genomic_DNA"/>
</dbReference>
<dbReference type="AlphaFoldDB" id="A0A1H2IAS3"/>
<reference evidence="2" key="1">
    <citation type="submission" date="2016-10" db="EMBL/GenBank/DDBJ databases">
        <authorList>
            <person name="Varghese N."/>
            <person name="Submissions S."/>
        </authorList>
    </citation>
    <scope>NUCLEOTIDE SEQUENCE [LARGE SCALE GENOMIC DNA]</scope>
    <source>
        <strain evidence="2">CCTCC 2012022</strain>
    </source>
</reference>
<accession>A0A1H2IAS3</accession>
<proteinExistence type="predicted"/>
<name>A0A1H2IAS3_9GAMM</name>
<dbReference type="RefSeq" id="WP_090215772.1">
    <property type="nucleotide sequence ID" value="NZ_LT629780.1"/>
</dbReference>
<gene>
    <name evidence="1" type="ORF">SAMN05216580_2855</name>
</gene>
<sequence>MPHTAEIHLKPEILARYGLPDIAYPLPPGDLQAALSLDGELPLAVMLQALQQHGAEAGVDWRHYEPAMNRLAQLLTADDGRAAAPVMGDDWWLELGPVDLAGELVTIQREESLVAAISAREDGRLRVAVFRPLDAKSAEYLIGLGQLLHPEHGVCMRENNWQYALDYSAGNGNYYAADRGEAYLSYWKHGLGIGSDGSEIPGWHAQRALVARQVAVAATELGVHYVCSN</sequence>
<evidence type="ECO:0000313" key="2">
    <source>
        <dbReference type="Proteomes" id="UP000243063"/>
    </source>
</evidence>
<dbReference type="OrthoDB" id="6402897at2"/>
<protein>
    <submittedName>
        <fullName evidence="1">Uncharacterized protein</fullName>
    </submittedName>
</protein>
<dbReference type="Proteomes" id="UP000243063">
    <property type="component" value="Chromosome I"/>
</dbReference>
<keyword evidence="2" id="KW-1185">Reference proteome</keyword>